<dbReference type="InterPro" id="IPR004358">
    <property type="entry name" value="Sig_transdc_His_kin-like_C"/>
</dbReference>
<feature type="modified residue" description="4-aspartylphosphate" evidence="6">
    <location>
        <position position="524"/>
    </location>
</feature>
<dbReference type="SUPFAM" id="SSF52172">
    <property type="entry name" value="CheY-like"/>
    <property type="match status" value="1"/>
</dbReference>
<name>A0A317ZMP0_9BACT</name>
<evidence type="ECO:0000256" key="4">
    <source>
        <dbReference type="ARBA" id="ARBA00022679"/>
    </source>
</evidence>
<dbReference type="SMART" id="SM00086">
    <property type="entry name" value="PAC"/>
    <property type="match status" value="1"/>
</dbReference>
<dbReference type="CDD" id="cd17546">
    <property type="entry name" value="REC_hyHK_CKI1_RcsC-like"/>
    <property type="match status" value="1"/>
</dbReference>
<protein>
    <recommendedName>
        <fullName evidence="2">histidine kinase</fullName>
        <ecNumber evidence="2">2.7.13.3</ecNumber>
    </recommendedName>
</protein>
<dbReference type="SMART" id="SM00387">
    <property type="entry name" value="HATPase_c"/>
    <property type="match status" value="1"/>
</dbReference>
<comment type="caution">
    <text evidence="11">The sequence shown here is derived from an EMBL/GenBank/DDBJ whole genome shotgun (WGS) entry which is preliminary data.</text>
</comment>
<dbReference type="InterPro" id="IPR000700">
    <property type="entry name" value="PAS-assoc_C"/>
</dbReference>
<dbReference type="Pfam" id="PF02518">
    <property type="entry name" value="HATPase_c"/>
    <property type="match status" value="1"/>
</dbReference>
<evidence type="ECO:0000256" key="6">
    <source>
        <dbReference type="PROSITE-ProRule" id="PRU00169"/>
    </source>
</evidence>
<proteinExistence type="predicted"/>
<dbReference type="Pfam" id="PF00512">
    <property type="entry name" value="HisKA"/>
    <property type="match status" value="1"/>
</dbReference>
<dbReference type="CDD" id="cd00130">
    <property type="entry name" value="PAS"/>
    <property type="match status" value="1"/>
</dbReference>
<evidence type="ECO:0000256" key="1">
    <source>
        <dbReference type="ARBA" id="ARBA00000085"/>
    </source>
</evidence>
<evidence type="ECO:0000259" key="8">
    <source>
        <dbReference type="PROSITE" id="PS50109"/>
    </source>
</evidence>
<evidence type="ECO:0000259" key="9">
    <source>
        <dbReference type="PROSITE" id="PS50110"/>
    </source>
</evidence>
<evidence type="ECO:0000313" key="11">
    <source>
        <dbReference type="EMBL" id="PXA05089.1"/>
    </source>
</evidence>
<gene>
    <name evidence="11" type="ORF">DDZ13_03755</name>
</gene>
<dbReference type="Gene3D" id="3.30.450.20">
    <property type="entry name" value="PAS domain"/>
    <property type="match status" value="1"/>
</dbReference>
<evidence type="ECO:0000256" key="3">
    <source>
        <dbReference type="ARBA" id="ARBA00022553"/>
    </source>
</evidence>
<accession>A0A317ZMP0</accession>
<dbReference type="SUPFAM" id="SSF47384">
    <property type="entry name" value="Homodimeric domain of signal transducing histidine kinase"/>
    <property type="match status" value="1"/>
</dbReference>
<evidence type="ECO:0000313" key="12">
    <source>
        <dbReference type="Proteomes" id="UP000247099"/>
    </source>
</evidence>
<dbReference type="InterPro" id="IPR000014">
    <property type="entry name" value="PAS"/>
</dbReference>
<dbReference type="InterPro" id="IPR011006">
    <property type="entry name" value="CheY-like_superfamily"/>
</dbReference>
<sequence>MQNSTTGPEEEPDNGKNQRGHGPVDSTDSELMQSRRELEEVRKELEACKRELIGKERAMAKLEEKLAQLQDANSLSKKEARLVRMASEMERAQEIATMGSWVLEVDTGEVTWTPELHRMFGQDASCPVPTLEQQKGWYSEASYNAMVEAVKRTSKDGSPYNIELEVKRRDGTNGVLRSIGEAERDESGRIVRLRGVAQDISEIKEAEAKLKHALEQEKAAQIYKDQFLANMSHELRTPLNGVVGFASLLREEGLDAQTREDYVRTIENCSGQLLNLINDIVDIAKIEAGEIKLDSRNFNLAKLTRETAATLEAIQAEKSKEHIQLKTYIPDGSENLEIYSDPLRIQQILINLLSNALKFSNEGTIEFGYDTGDRGVEFFVKDEGIGIAPERMELIFQRFEHLEGTTQKYEGTGLGLSISRGLAGLLGATLDVESELGVGSVFRLLLPLNPKTTTTKASVTTIPERKQGEPKAFTVLVAEDELVNQRLIKRTLRNTAYGLHFANNGEEAVQLYREHPEVSVILMDIRMPVMDGLEAAREILAHDPDARIIAQTAYAMREEREEFTRAGFVDYLAKPYRAEELIELIEKWA</sequence>
<dbReference type="InterPro" id="IPR036890">
    <property type="entry name" value="HATPase_C_sf"/>
</dbReference>
<dbReference type="Pfam" id="PF08447">
    <property type="entry name" value="PAS_3"/>
    <property type="match status" value="1"/>
</dbReference>
<dbReference type="AlphaFoldDB" id="A0A317ZMP0"/>
<dbReference type="PROSITE" id="PS50113">
    <property type="entry name" value="PAC"/>
    <property type="match status" value="1"/>
</dbReference>
<evidence type="ECO:0000256" key="2">
    <source>
        <dbReference type="ARBA" id="ARBA00012438"/>
    </source>
</evidence>
<dbReference type="SMART" id="SM00448">
    <property type="entry name" value="REC"/>
    <property type="match status" value="1"/>
</dbReference>
<dbReference type="InParanoid" id="A0A317ZMP0"/>
<feature type="domain" description="Histidine kinase" evidence="8">
    <location>
        <begin position="230"/>
        <end position="450"/>
    </location>
</feature>
<dbReference type="InterPro" id="IPR036097">
    <property type="entry name" value="HisK_dim/P_sf"/>
</dbReference>
<feature type="region of interest" description="Disordered" evidence="7">
    <location>
        <begin position="1"/>
        <end position="40"/>
    </location>
</feature>
<dbReference type="PANTHER" id="PTHR43047">
    <property type="entry name" value="TWO-COMPONENT HISTIDINE PROTEIN KINASE"/>
    <property type="match status" value="1"/>
</dbReference>
<dbReference type="InterPro" id="IPR001789">
    <property type="entry name" value="Sig_transdc_resp-reg_receiver"/>
</dbReference>
<comment type="catalytic activity">
    <reaction evidence="1">
        <text>ATP + protein L-histidine = ADP + protein N-phospho-L-histidine.</text>
        <dbReference type="EC" id="2.7.13.3"/>
    </reaction>
</comment>
<dbReference type="Gene3D" id="1.10.287.130">
    <property type="match status" value="1"/>
</dbReference>
<dbReference type="PROSITE" id="PS50109">
    <property type="entry name" value="HIS_KIN"/>
    <property type="match status" value="1"/>
</dbReference>
<dbReference type="InterPro" id="IPR001610">
    <property type="entry name" value="PAC"/>
</dbReference>
<dbReference type="Pfam" id="PF00072">
    <property type="entry name" value="Response_reg"/>
    <property type="match status" value="1"/>
</dbReference>
<reference evidence="11 12" key="1">
    <citation type="submission" date="2018-05" db="EMBL/GenBank/DDBJ databases">
        <title>Coraliomargarita sinensis sp. nov., isolated from a marine solar saltern.</title>
        <authorList>
            <person name="Zhou L.Y."/>
        </authorList>
    </citation>
    <scope>NUCLEOTIDE SEQUENCE [LARGE SCALE GENOMIC DNA]</scope>
    <source>
        <strain evidence="11 12">WN38</strain>
    </source>
</reference>
<feature type="domain" description="Response regulatory" evidence="9">
    <location>
        <begin position="474"/>
        <end position="589"/>
    </location>
</feature>
<dbReference type="SUPFAM" id="SSF55785">
    <property type="entry name" value="PYP-like sensor domain (PAS domain)"/>
    <property type="match status" value="1"/>
</dbReference>
<dbReference type="PRINTS" id="PR00344">
    <property type="entry name" value="BCTRLSENSOR"/>
</dbReference>
<evidence type="ECO:0000256" key="5">
    <source>
        <dbReference type="ARBA" id="ARBA00022777"/>
    </source>
</evidence>
<organism evidence="11 12">
    <name type="scientific">Coraliomargarita sinensis</name>
    <dbReference type="NCBI Taxonomy" id="2174842"/>
    <lineage>
        <taxon>Bacteria</taxon>
        <taxon>Pseudomonadati</taxon>
        <taxon>Verrucomicrobiota</taxon>
        <taxon>Opitutia</taxon>
        <taxon>Puniceicoccales</taxon>
        <taxon>Coraliomargaritaceae</taxon>
        <taxon>Coraliomargarita</taxon>
    </lineage>
</organism>
<dbReference type="CDD" id="cd00082">
    <property type="entry name" value="HisKA"/>
    <property type="match status" value="1"/>
</dbReference>
<keyword evidence="4" id="KW-0808">Transferase</keyword>
<dbReference type="PANTHER" id="PTHR43047:SF64">
    <property type="entry name" value="HISTIDINE KINASE CONTAINING CHEY-HOMOLOGOUS RECEIVER DOMAIN AND PAS DOMAIN-RELATED"/>
    <property type="match status" value="1"/>
</dbReference>
<feature type="domain" description="PAC" evidence="10">
    <location>
        <begin position="160"/>
        <end position="212"/>
    </location>
</feature>
<dbReference type="EMBL" id="QHJQ01000002">
    <property type="protein sequence ID" value="PXA05089.1"/>
    <property type="molecule type" value="Genomic_DNA"/>
</dbReference>
<dbReference type="InterPro" id="IPR013655">
    <property type="entry name" value="PAS_fold_3"/>
</dbReference>
<keyword evidence="12" id="KW-1185">Reference proteome</keyword>
<dbReference type="Gene3D" id="3.40.50.2300">
    <property type="match status" value="1"/>
</dbReference>
<dbReference type="CDD" id="cd16922">
    <property type="entry name" value="HATPase_EvgS-ArcB-TorS-like"/>
    <property type="match status" value="1"/>
</dbReference>
<dbReference type="OrthoDB" id="9810730at2"/>
<evidence type="ECO:0000256" key="7">
    <source>
        <dbReference type="SAM" id="MobiDB-lite"/>
    </source>
</evidence>
<dbReference type="InterPro" id="IPR005467">
    <property type="entry name" value="His_kinase_dom"/>
</dbReference>
<dbReference type="InterPro" id="IPR035965">
    <property type="entry name" value="PAS-like_dom_sf"/>
</dbReference>
<dbReference type="Gene3D" id="3.30.565.10">
    <property type="entry name" value="Histidine kinase-like ATPase, C-terminal domain"/>
    <property type="match status" value="1"/>
</dbReference>
<dbReference type="PROSITE" id="PS50110">
    <property type="entry name" value="RESPONSE_REGULATORY"/>
    <property type="match status" value="1"/>
</dbReference>
<dbReference type="SMART" id="SM00388">
    <property type="entry name" value="HisKA"/>
    <property type="match status" value="1"/>
</dbReference>
<dbReference type="InterPro" id="IPR003661">
    <property type="entry name" value="HisK_dim/P_dom"/>
</dbReference>
<dbReference type="InterPro" id="IPR003594">
    <property type="entry name" value="HATPase_dom"/>
</dbReference>
<dbReference type="Gene3D" id="2.10.70.100">
    <property type="match status" value="1"/>
</dbReference>
<dbReference type="GO" id="GO:0000155">
    <property type="term" value="F:phosphorelay sensor kinase activity"/>
    <property type="evidence" value="ECO:0007669"/>
    <property type="project" value="InterPro"/>
</dbReference>
<evidence type="ECO:0000259" key="10">
    <source>
        <dbReference type="PROSITE" id="PS50113"/>
    </source>
</evidence>
<dbReference type="RefSeq" id="WP_110130090.1">
    <property type="nucleotide sequence ID" value="NZ_QHJQ01000002.1"/>
</dbReference>
<dbReference type="Proteomes" id="UP000247099">
    <property type="component" value="Unassembled WGS sequence"/>
</dbReference>
<keyword evidence="5" id="KW-0418">Kinase</keyword>
<keyword evidence="3 6" id="KW-0597">Phosphoprotein</keyword>
<dbReference type="SUPFAM" id="SSF55874">
    <property type="entry name" value="ATPase domain of HSP90 chaperone/DNA topoisomerase II/histidine kinase"/>
    <property type="match status" value="1"/>
</dbReference>
<dbReference type="EC" id="2.7.13.3" evidence="2"/>